<dbReference type="EMBL" id="CM056743">
    <property type="protein sequence ID" value="KAJ8673661.1"/>
    <property type="molecule type" value="Genomic_DNA"/>
</dbReference>
<keyword evidence="2" id="KW-1185">Reference proteome</keyword>
<organism evidence="1 2">
    <name type="scientific">Eretmocerus hayati</name>
    <dbReference type="NCBI Taxonomy" id="131215"/>
    <lineage>
        <taxon>Eukaryota</taxon>
        <taxon>Metazoa</taxon>
        <taxon>Ecdysozoa</taxon>
        <taxon>Arthropoda</taxon>
        <taxon>Hexapoda</taxon>
        <taxon>Insecta</taxon>
        <taxon>Pterygota</taxon>
        <taxon>Neoptera</taxon>
        <taxon>Endopterygota</taxon>
        <taxon>Hymenoptera</taxon>
        <taxon>Apocrita</taxon>
        <taxon>Proctotrupomorpha</taxon>
        <taxon>Chalcidoidea</taxon>
        <taxon>Aphelinidae</taxon>
        <taxon>Aphelininae</taxon>
        <taxon>Eretmocerus</taxon>
    </lineage>
</organism>
<evidence type="ECO:0000313" key="2">
    <source>
        <dbReference type="Proteomes" id="UP001239111"/>
    </source>
</evidence>
<sequence>MATPSVGEETPTTMDTFSVHNARNQRQTQRLLVPSGHICRHLPTVGTPANPRTEIEPNPQIVSLPQTPNLCKTPRTQLRRTFQYSQPPWSRRDHASTASNAGSKDEGGPHSWRPRLPPSIANVRYHYPRTSMRKRANGEIQLSETRYIKNST</sequence>
<name>A0ACC2NSU0_9HYME</name>
<reference evidence="1" key="1">
    <citation type="submission" date="2023-04" db="EMBL/GenBank/DDBJ databases">
        <title>A chromosome-level genome assembly of the parasitoid wasp Eretmocerus hayati.</title>
        <authorList>
            <person name="Zhong Y."/>
            <person name="Liu S."/>
            <person name="Liu Y."/>
        </authorList>
    </citation>
    <scope>NUCLEOTIDE SEQUENCE</scope>
    <source>
        <strain evidence="1">ZJU_SS_LIU_2023</strain>
    </source>
</reference>
<dbReference type="Proteomes" id="UP001239111">
    <property type="component" value="Chromosome 3"/>
</dbReference>
<proteinExistence type="predicted"/>
<gene>
    <name evidence="1" type="ORF">QAD02_004923</name>
</gene>
<accession>A0ACC2NSU0</accession>
<protein>
    <submittedName>
        <fullName evidence="1">Uncharacterized protein</fullName>
    </submittedName>
</protein>
<comment type="caution">
    <text evidence="1">The sequence shown here is derived from an EMBL/GenBank/DDBJ whole genome shotgun (WGS) entry which is preliminary data.</text>
</comment>
<evidence type="ECO:0000313" key="1">
    <source>
        <dbReference type="EMBL" id="KAJ8673661.1"/>
    </source>
</evidence>